<dbReference type="EMBL" id="JAOPGA020001877">
    <property type="protein sequence ID" value="KAL0491849.1"/>
    <property type="molecule type" value="Genomic_DNA"/>
</dbReference>
<dbReference type="InterPro" id="IPR003409">
    <property type="entry name" value="MORN"/>
</dbReference>
<evidence type="ECO:0000256" key="1">
    <source>
        <dbReference type="ARBA" id="ARBA00022737"/>
    </source>
</evidence>
<accession>A0AAW2ZSZ2</accession>
<name>A0AAW2ZSZ2_9EUKA</name>
<comment type="caution">
    <text evidence="2">The sequence shown here is derived from an EMBL/GenBank/DDBJ whole genome shotgun (WGS) entry which is preliminary data.</text>
</comment>
<evidence type="ECO:0000313" key="3">
    <source>
        <dbReference type="Proteomes" id="UP001431209"/>
    </source>
</evidence>
<organism evidence="2 3">
    <name type="scientific">Acrasis kona</name>
    <dbReference type="NCBI Taxonomy" id="1008807"/>
    <lineage>
        <taxon>Eukaryota</taxon>
        <taxon>Discoba</taxon>
        <taxon>Heterolobosea</taxon>
        <taxon>Tetramitia</taxon>
        <taxon>Eutetramitia</taxon>
        <taxon>Acrasidae</taxon>
        <taxon>Acrasis</taxon>
    </lineage>
</organism>
<dbReference type="Gene3D" id="2.20.110.10">
    <property type="entry name" value="Histone H3 K4-specific methyltransferase SET7/9 N-terminal domain"/>
    <property type="match status" value="3"/>
</dbReference>
<proteinExistence type="predicted"/>
<protein>
    <submittedName>
        <fullName evidence="2">Phosphatidylinositol 4-phosphate 5-kinase</fullName>
    </submittedName>
</protein>
<dbReference type="PANTHER" id="PTHR43215:SF14">
    <property type="entry name" value="RADIAL SPOKE HEAD 1 HOMOLOG"/>
    <property type="match status" value="1"/>
</dbReference>
<keyword evidence="3" id="KW-1185">Reference proteome</keyword>
<evidence type="ECO:0000313" key="2">
    <source>
        <dbReference type="EMBL" id="KAL0491849.1"/>
    </source>
</evidence>
<dbReference type="AlphaFoldDB" id="A0AAW2ZSZ2"/>
<dbReference type="Pfam" id="PF02493">
    <property type="entry name" value="MORN"/>
    <property type="match status" value="7"/>
</dbReference>
<dbReference type="PANTHER" id="PTHR43215">
    <property type="entry name" value="RADIAL SPOKE HEAD 1 HOMOLOG"/>
    <property type="match status" value="1"/>
</dbReference>
<sequence length="239" mass="26734">MNRLIAFVPPKRHLIRNFMVAFNRYESSEDHFTGRAYKKFENGDVYEGDFVDGKFHGKGVLRYHDGGVYDGSFENFERQGRGTYTSPDGGRYEGEFNNSVPSGYGTLNYPDGTVYEGQIQDGIKKGVGKIRYPDGSVYEGEFDKDLEEGQGRLVKKTGEVCTGPFVRGKLNGLCTMCFNNENGSFKFVGTFVDNQRHGESTLYHESGATRVCTYVNDRIVGKVVSTLPNGQVSIENVEE</sequence>
<dbReference type="SMART" id="SM00698">
    <property type="entry name" value="MORN"/>
    <property type="match status" value="6"/>
</dbReference>
<keyword evidence="1" id="KW-0677">Repeat</keyword>
<gene>
    <name evidence="2" type="ORF">AKO1_010276</name>
</gene>
<reference evidence="2 3" key="1">
    <citation type="submission" date="2024-03" db="EMBL/GenBank/DDBJ databases">
        <title>The Acrasis kona genome and developmental transcriptomes reveal deep origins of eukaryotic multicellular pathways.</title>
        <authorList>
            <person name="Sheikh S."/>
            <person name="Fu C.-J."/>
            <person name="Brown M.W."/>
            <person name="Baldauf S.L."/>
        </authorList>
    </citation>
    <scope>NUCLEOTIDE SEQUENCE [LARGE SCALE GENOMIC DNA]</scope>
    <source>
        <strain evidence="2 3">ATCC MYA-3509</strain>
    </source>
</reference>
<dbReference type="SUPFAM" id="SSF82185">
    <property type="entry name" value="Histone H3 K4-specific methyltransferase SET7/9 N-terminal domain"/>
    <property type="match status" value="2"/>
</dbReference>
<dbReference type="Proteomes" id="UP001431209">
    <property type="component" value="Unassembled WGS sequence"/>
</dbReference>